<dbReference type="InterPro" id="IPR039845">
    <property type="entry name" value="FAM192A"/>
</dbReference>
<feature type="domain" description="FAM192A/Fyv6 N-terminal" evidence="4">
    <location>
        <begin position="5"/>
        <end position="119"/>
    </location>
</feature>
<dbReference type="InterPro" id="IPR019331">
    <property type="entry name" value="FAM192A/Fyv6_N"/>
</dbReference>
<keyword evidence="6" id="KW-1185">Reference proteome</keyword>
<feature type="compositionally biased region" description="Low complexity" evidence="3">
    <location>
        <begin position="229"/>
        <end position="238"/>
    </location>
</feature>
<comment type="caution">
    <text evidence="5">The sequence shown here is derived from an EMBL/GenBank/DDBJ whole genome shotgun (WGS) entry which is preliminary data.</text>
</comment>
<feature type="region of interest" description="Disordered" evidence="3">
    <location>
        <begin position="222"/>
        <end position="268"/>
    </location>
</feature>
<feature type="region of interest" description="Disordered" evidence="3">
    <location>
        <begin position="1"/>
        <end position="42"/>
    </location>
</feature>
<dbReference type="PANTHER" id="PTHR13495:SF0">
    <property type="entry name" value="PSME3-INTERACTING PROTEIN"/>
    <property type="match status" value="1"/>
</dbReference>
<protein>
    <recommendedName>
        <fullName evidence="4">FAM192A/Fyv6 N-terminal domain-containing protein</fullName>
    </recommendedName>
</protein>
<feature type="compositionally biased region" description="Basic residues" evidence="3">
    <location>
        <begin position="257"/>
        <end position="268"/>
    </location>
</feature>
<dbReference type="EMBL" id="JRES01000408">
    <property type="protein sequence ID" value="KNC31620.1"/>
    <property type="molecule type" value="Genomic_DNA"/>
</dbReference>
<gene>
    <name evidence="5" type="ORF">FF38_01018</name>
</gene>
<dbReference type="GO" id="GO:0005634">
    <property type="term" value="C:nucleus"/>
    <property type="evidence" value="ECO:0007669"/>
    <property type="project" value="UniProtKB-SubCell"/>
</dbReference>
<evidence type="ECO:0000259" key="4">
    <source>
        <dbReference type="Pfam" id="PF10187"/>
    </source>
</evidence>
<feature type="compositionally biased region" description="Basic and acidic residues" evidence="3">
    <location>
        <begin position="12"/>
        <end position="42"/>
    </location>
</feature>
<dbReference type="OrthoDB" id="75807at2759"/>
<evidence type="ECO:0000313" key="6">
    <source>
        <dbReference type="Proteomes" id="UP000037069"/>
    </source>
</evidence>
<dbReference type="STRING" id="7375.A0A0L0CH95"/>
<accession>A0A0L0CH95</accession>
<feature type="compositionally biased region" description="Basic and acidic residues" evidence="3">
    <location>
        <begin position="180"/>
        <end position="189"/>
    </location>
</feature>
<proteinExistence type="predicted"/>
<dbReference type="AlphaFoldDB" id="A0A0L0CH95"/>
<feature type="region of interest" description="Disordered" evidence="3">
    <location>
        <begin position="170"/>
        <end position="189"/>
    </location>
</feature>
<dbReference type="PANTHER" id="PTHR13495">
    <property type="entry name" value="NEFA-INTERACTING NUCLEAR PROTEIN NIP30"/>
    <property type="match status" value="1"/>
</dbReference>
<sequence length="268" mass="30945">MSSGFVTETEINEARQRRQEEWEKVRQPDEPLERPEEPYDGRSLFERLKEQKMKKDMEYEEAHKLSEFLEEILDYVILENLIRGLDDDEVQFLELVDKNKMDMEKKHMLEEEQELKDFRSRVATLQEESVDKKIQNDLKTKIKPQTSTTTTARLSQKSLLGIGIKRKNGEVKSPVGDSSKQVKLDNKEEKPAVTQVKDIKDLPCIQTDKLDKGQLKCVAILPGLGPYNESSDSEISSGSEDEPQGCEDNGKYDLVGRKHPKKKHDHQD</sequence>
<keyword evidence="2" id="KW-0539">Nucleus</keyword>
<name>A0A0L0CH95_LUCCU</name>
<dbReference type="Pfam" id="PF10187">
    <property type="entry name" value="FAM192A_Fyv6_N"/>
    <property type="match status" value="1"/>
</dbReference>
<organism evidence="5 6">
    <name type="scientific">Lucilia cuprina</name>
    <name type="common">Green bottle fly</name>
    <name type="synonym">Australian sheep blowfly</name>
    <dbReference type="NCBI Taxonomy" id="7375"/>
    <lineage>
        <taxon>Eukaryota</taxon>
        <taxon>Metazoa</taxon>
        <taxon>Ecdysozoa</taxon>
        <taxon>Arthropoda</taxon>
        <taxon>Hexapoda</taxon>
        <taxon>Insecta</taxon>
        <taxon>Pterygota</taxon>
        <taxon>Neoptera</taxon>
        <taxon>Endopterygota</taxon>
        <taxon>Diptera</taxon>
        <taxon>Brachycera</taxon>
        <taxon>Muscomorpha</taxon>
        <taxon>Oestroidea</taxon>
        <taxon>Calliphoridae</taxon>
        <taxon>Luciliinae</taxon>
        <taxon>Lucilia</taxon>
    </lineage>
</organism>
<evidence type="ECO:0000313" key="5">
    <source>
        <dbReference type="EMBL" id="KNC31620.1"/>
    </source>
</evidence>
<dbReference type="OMA" id="QEYDWIG"/>
<dbReference type="Proteomes" id="UP000037069">
    <property type="component" value="Unassembled WGS sequence"/>
</dbReference>
<evidence type="ECO:0000256" key="3">
    <source>
        <dbReference type="SAM" id="MobiDB-lite"/>
    </source>
</evidence>
<reference evidence="5 6" key="1">
    <citation type="journal article" date="2015" name="Nat. Commun.">
        <title>Lucilia cuprina genome unlocks parasitic fly biology to underpin future interventions.</title>
        <authorList>
            <person name="Anstead C.A."/>
            <person name="Korhonen P.K."/>
            <person name="Young N.D."/>
            <person name="Hall R.S."/>
            <person name="Jex A.R."/>
            <person name="Murali S.C."/>
            <person name="Hughes D.S."/>
            <person name="Lee S.F."/>
            <person name="Perry T."/>
            <person name="Stroehlein A.J."/>
            <person name="Ansell B.R."/>
            <person name="Breugelmans B."/>
            <person name="Hofmann A."/>
            <person name="Qu J."/>
            <person name="Dugan S."/>
            <person name="Lee S.L."/>
            <person name="Chao H."/>
            <person name="Dinh H."/>
            <person name="Han Y."/>
            <person name="Doddapaneni H.V."/>
            <person name="Worley K.C."/>
            <person name="Muzny D.M."/>
            <person name="Ioannidis P."/>
            <person name="Waterhouse R.M."/>
            <person name="Zdobnov E.M."/>
            <person name="James P.J."/>
            <person name="Bagnall N.H."/>
            <person name="Kotze A.C."/>
            <person name="Gibbs R.A."/>
            <person name="Richards S."/>
            <person name="Batterham P."/>
            <person name="Gasser R.B."/>
        </authorList>
    </citation>
    <scope>NUCLEOTIDE SEQUENCE [LARGE SCALE GENOMIC DNA]</scope>
    <source>
        <strain evidence="5 6">LS</strain>
        <tissue evidence="5">Full body</tissue>
    </source>
</reference>
<comment type="subcellular location">
    <subcellularLocation>
        <location evidence="1">Nucleus</location>
    </subcellularLocation>
</comment>
<evidence type="ECO:0000256" key="2">
    <source>
        <dbReference type="ARBA" id="ARBA00023242"/>
    </source>
</evidence>
<evidence type="ECO:0000256" key="1">
    <source>
        <dbReference type="ARBA" id="ARBA00004123"/>
    </source>
</evidence>